<evidence type="ECO:0000313" key="1">
    <source>
        <dbReference type="EMBL" id="KAE8997910.1"/>
    </source>
</evidence>
<evidence type="ECO:0000313" key="2">
    <source>
        <dbReference type="EMBL" id="KAE9030882.1"/>
    </source>
</evidence>
<proteinExistence type="predicted"/>
<dbReference type="OrthoDB" id="113931at2759"/>
<dbReference type="AlphaFoldDB" id="A0A6A3JRV2"/>
<dbReference type="Proteomes" id="UP000435112">
    <property type="component" value="Unassembled WGS sequence"/>
</dbReference>
<name>A0A6A3JRV2_9STRA</name>
<protein>
    <recommendedName>
        <fullName evidence="5">Lon N-terminal domain-containing protein</fullName>
    </recommendedName>
</protein>
<sequence length="193" mass="21594">MLSDKQFLLWSIPLALVAFVSGPLAVLHSFDLIAPPPDTSLAPQTYTSNFRLSANSSAALLPDTIPLMFEVAKYPASGRQTLEVHDLRLLNLTSFAEMVSPSSDEKTRAAIIGYMSMTEVLRQKKRNPGSYPVGDLLLVTDVHFTGFDDETGERESLILETQRARRFRLKNVQYDESTELLFGQVDWIDEQLA</sequence>
<comment type="caution">
    <text evidence="1">The sequence shown here is derived from an EMBL/GenBank/DDBJ whole genome shotgun (WGS) entry which is preliminary data.</text>
</comment>
<accession>A0A6A3JRV2</accession>
<evidence type="ECO:0008006" key="5">
    <source>
        <dbReference type="Google" id="ProtNLM"/>
    </source>
</evidence>
<gene>
    <name evidence="1" type="ORF">PR001_g19463</name>
    <name evidence="2" type="ORF">PR002_g9783</name>
</gene>
<reference evidence="3 4" key="1">
    <citation type="submission" date="2018-09" db="EMBL/GenBank/DDBJ databases">
        <title>Genomic investigation of the strawberry pathogen Phytophthora fragariae indicates pathogenicity is determined by transcriptional variation in three key races.</title>
        <authorList>
            <person name="Adams T.M."/>
            <person name="Armitage A.D."/>
            <person name="Sobczyk M.K."/>
            <person name="Bates H.J."/>
            <person name="Dunwell J.M."/>
            <person name="Nellist C.F."/>
            <person name="Harrison R.J."/>
        </authorList>
    </citation>
    <scope>NUCLEOTIDE SEQUENCE [LARGE SCALE GENOMIC DNA]</scope>
    <source>
        <strain evidence="1 3">SCRP249</strain>
        <strain evidence="2 4">SCRP324</strain>
    </source>
</reference>
<evidence type="ECO:0000313" key="3">
    <source>
        <dbReference type="Proteomes" id="UP000429607"/>
    </source>
</evidence>
<organism evidence="1 3">
    <name type="scientific">Phytophthora rubi</name>
    <dbReference type="NCBI Taxonomy" id="129364"/>
    <lineage>
        <taxon>Eukaryota</taxon>
        <taxon>Sar</taxon>
        <taxon>Stramenopiles</taxon>
        <taxon>Oomycota</taxon>
        <taxon>Peronosporomycetes</taxon>
        <taxon>Peronosporales</taxon>
        <taxon>Peronosporaceae</taxon>
        <taxon>Phytophthora</taxon>
    </lineage>
</organism>
<evidence type="ECO:0000313" key="4">
    <source>
        <dbReference type="Proteomes" id="UP000435112"/>
    </source>
</evidence>
<dbReference type="EMBL" id="QXFV01001812">
    <property type="protein sequence ID" value="KAE8997910.1"/>
    <property type="molecule type" value="Genomic_DNA"/>
</dbReference>
<dbReference type="Proteomes" id="UP000429607">
    <property type="component" value="Unassembled WGS sequence"/>
</dbReference>
<dbReference type="EMBL" id="QXFU01000532">
    <property type="protein sequence ID" value="KAE9030882.1"/>
    <property type="molecule type" value="Genomic_DNA"/>
</dbReference>